<comment type="caution">
    <text evidence="2">The sequence shown here is derived from an EMBL/GenBank/DDBJ whole genome shotgun (WGS) entry which is preliminary data.</text>
</comment>
<dbReference type="EMBL" id="JANQDX010000006">
    <property type="protein sequence ID" value="KAL0922688.1"/>
    <property type="molecule type" value="Genomic_DNA"/>
</dbReference>
<dbReference type="AlphaFoldDB" id="A0ABD0VDH3"/>
<sequence length="328" mass="36946">MLFQRNQRRPIQEPEIEDLLQEIARLKLRLSRIELRKDLSPLTRDFNGVRLQGKYAPITDSRSFVPTKSLCTGDNNEGISDVTPTSIEFGFEEFEDTLSKSSSLPLYDGPVYDVYDDDIFDGVLDLEQLTSVVNDDNKREGQHNINDGFFLSFEPVNSRSWRTSNESVKFPQLKKEPLILLNLQPKSPSVVQSLPKSNMEFLDLSCHDLPVDRSKISISYSDAEFPPASSSCANSMLGICLQTKEINNILVKAAQKIDSDSASDQEIKTVTLPVPLHAILKWEFSHGSSNEFSVKDPEAVLSAKTWEYPDRFSQPNPPPYGGQPDIFL</sequence>
<accession>A0ABD0VDH3</accession>
<proteinExistence type="predicted"/>
<evidence type="ECO:0000256" key="1">
    <source>
        <dbReference type="SAM" id="MobiDB-lite"/>
    </source>
</evidence>
<reference evidence="2 3" key="1">
    <citation type="journal article" date="2024" name="Plant Biotechnol. J.">
        <title>Dendrobium thyrsiflorum genome and its molecular insights into genes involved in important horticultural traits.</title>
        <authorList>
            <person name="Chen B."/>
            <person name="Wang J.Y."/>
            <person name="Zheng P.J."/>
            <person name="Li K.L."/>
            <person name="Liang Y.M."/>
            <person name="Chen X.F."/>
            <person name="Zhang C."/>
            <person name="Zhao X."/>
            <person name="He X."/>
            <person name="Zhang G.Q."/>
            <person name="Liu Z.J."/>
            <person name="Xu Q."/>
        </authorList>
    </citation>
    <scope>NUCLEOTIDE SEQUENCE [LARGE SCALE GENOMIC DNA]</scope>
    <source>
        <strain evidence="2">GZMU011</strain>
    </source>
</reference>
<dbReference type="Proteomes" id="UP001552299">
    <property type="component" value="Unassembled WGS sequence"/>
</dbReference>
<organism evidence="2 3">
    <name type="scientific">Dendrobium thyrsiflorum</name>
    <name type="common">Pinecone-like raceme dendrobium</name>
    <name type="synonym">Orchid</name>
    <dbReference type="NCBI Taxonomy" id="117978"/>
    <lineage>
        <taxon>Eukaryota</taxon>
        <taxon>Viridiplantae</taxon>
        <taxon>Streptophyta</taxon>
        <taxon>Embryophyta</taxon>
        <taxon>Tracheophyta</taxon>
        <taxon>Spermatophyta</taxon>
        <taxon>Magnoliopsida</taxon>
        <taxon>Liliopsida</taxon>
        <taxon>Asparagales</taxon>
        <taxon>Orchidaceae</taxon>
        <taxon>Epidendroideae</taxon>
        <taxon>Malaxideae</taxon>
        <taxon>Dendrobiinae</taxon>
        <taxon>Dendrobium</taxon>
    </lineage>
</organism>
<evidence type="ECO:0000313" key="3">
    <source>
        <dbReference type="Proteomes" id="UP001552299"/>
    </source>
</evidence>
<gene>
    <name evidence="2" type="ORF">M5K25_006695</name>
</gene>
<feature type="region of interest" description="Disordered" evidence="1">
    <location>
        <begin position="309"/>
        <end position="328"/>
    </location>
</feature>
<evidence type="ECO:0000313" key="2">
    <source>
        <dbReference type="EMBL" id="KAL0922688.1"/>
    </source>
</evidence>
<protein>
    <submittedName>
        <fullName evidence="2">Uncharacterized protein</fullName>
    </submittedName>
</protein>
<name>A0ABD0VDH3_DENTH</name>
<keyword evidence="3" id="KW-1185">Reference proteome</keyword>